<feature type="region of interest" description="Disordered" evidence="1">
    <location>
        <begin position="149"/>
        <end position="188"/>
    </location>
</feature>
<feature type="region of interest" description="Disordered" evidence="1">
    <location>
        <begin position="206"/>
        <end position="239"/>
    </location>
</feature>
<sequence>MEASDFPELGGSDAWVLTKEDDTFEGPQHWEIVRVDDRDDEWIHYTGDSGSGQKVSYSEVVATAADAAAQAFRIRKEAFIPPAAFKPSTDKPIHAAAVDLEESMEDLSHQYKSRSRFKESTSTRAHRRDIRTVNELALTLKLHKEPVEPTKQVHENSKSFRKYLKHRKASSPPRESPHHSFRPLRMLSRRTSYMKTDTLSSLESGKASIRILEGQPSSTTPTSGKSIESASWARNETKDPAKTSYFPFQRRESGVGSSLGSGNASINVGDDSAPTSLLPESVAKVQPKFKNLHQTDSASSLTSGAASILVKPTTGTFEDVKLDGETSNEQQQKKNVPTFRPPPSQYATTAPTEITVESMSDVIARAKTLALSPTGSVSSLDLGHASISTQPSITGISSTSFTESPTANTSTRTSRLFSLPPLRRQATEPVLSHASSNPAVRRSSESADTQASVEQHAPNRSSILLRFARSDSTKSAPPEMEHDMGREELEYRGIQVKEIKTTLKTMVIPEEVLNPMKKVDLMRPGHARVIY</sequence>
<dbReference type="Proteomes" id="UP000242875">
    <property type="component" value="Unassembled WGS sequence"/>
</dbReference>
<feature type="region of interest" description="Disordered" evidence="1">
    <location>
        <begin position="1"/>
        <end position="20"/>
    </location>
</feature>
<feature type="compositionally biased region" description="Polar residues" evidence="1">
    <location>
        <begin position="446"/>
        <end position="462"/>
    </location>
</feature>
<dbReference type="EMBL" id="MVBO01000044">
    <property type="protein sequence ID" value="OZJ04336.1"/>
    <property type="molecule type" value="Genomic_DNA"/>
</dbReference>
<feature type="region of interest" description="Disordered" evidence="1">
    <location>
        <begin position="318"/>
        <end position="351"/>
    </location>
</feature>
<proteinExistence type="predicted"/>
<dbReference type="AlphaFoldDB" id="A0A261Y163"/>
<reference evidence="2 3" key="1">
    <citation type="journal article" date="2017" name="Mycologia">
        <title>Bifiguratus adelaidae, gen. et sp. nov., a new member of Mucoromycotina in endophytic and soil-dwelling habitats.</title>
        <authorList>
            <person name="Torres-Cruz T.J."/>
            <person name="Billingsley Tobias T.L."/>
            <person name="Almatruk M."/>
            <person name="Hesse C."/>
            <person name="Kuske C.R."/>
            <person name="Desiro A."/>
            <person name="Benucci G.M."/>
            <person name="Bonito G."/>
            <person name="Stajich J.E."/>
            <person name="Dunlap C."/>
            <person name="Arnold A.E."/>
            <person name="Porras-Alfaro A."/>
        </authorList>
    </citation>
    <scope>NUCLEOTIDE SEQUENCE [LARGE SCALE GENOMIC DNA]</scope>
    <source>
        <strain evidence="2 3">AZ0501</strain>
    </source>
</reference>
<feature type="compositionally biased region" description="Polar residues" evidence="1">
    <location>
        <begin position="391"/>
        <end position="416"/>
    </location>
</feature>
<dbReference type="OrthoDB" id="2423722at2759"/>
<keyword evidence="3" id="KW-1185">Reference proteome</keyword>
<feature type="region of interest" description="Disordered" evidence="1">
    <location>
        <begin position="391"/>
        <end position="482"/>
    </location>
</feature>
<protein>
    <submittedName>
        <fullName evidence="2">Uncharacterized protein</fullName>
    </submittedName>
</protein>
<evidence type="ECO:0000256" key="1">
    <source>
        <dbReference type="SAM" id="MobiDB-lite"/>
    </source>
</evidence>
<accession>A0A261Y163</accession>
<feature type="compositionally biased region" description="Basic residues" evidence="1">
    <location>
        <begin position="159"/>
        <end position="169"/>
    </location>
</feature>
<feature type="compositionally biased region" description="Basic and acidic residues" evidence="1">
    <location>
        <begin position="149"/>
        <end position="158"/>
    </location>
</feature>
<feature type="compositionally biased region" description="Polar residues" evidence="1">
    <location>
        <begin position="325"/>
        <end position="335"/>
    </location>
</feature>
<organism evidence="2 3">
    <name type="scientific">Bifiguratus adelaidae</name>
    <dbReference type="NCBI Taxonomy" id="1938954"/>
    <lineage>
        <taxon>Eukaryota</taxon>
        <taxon>Fungi</taxon>
        <taxon>Fungi incertae sedis</taxon>
        <taxon>Mucoromycota</taxon>
        <taxon>Mucoromycotina</taxon>
        <taxon>Endogonomycetes</taxon>
        <taxon>Endogonales</taxon>
        <taxon>Endogonales incertae sedis</taxon>
        <taxon>Bifiguratus</taxon>
    </lineage>
</organism>
<comment type="caution">
    <text evidence="2">The sequence shown here is derived from an EMBL/GenBank/DDBJ whole genome shotgun (WGS) entry which is preliminary data.</text>
</comment>
<feature type="compositionally biased region" description="Polar residues" evidence="1">
    <location>
        <begin position="215"/>
        <end position="234"/>
    </location>
</feature>
<name>A0A261Y163_9FUNG</name>
<evidence type="ECO:0000313" key="2">
    <source>
        <dbReference type="EMBL" id="OZJ04336.1"/>
    </source>
</evidence>
<evidence type="ECO:0000313" key="3">
    <source>
        <dbReference type="Proteomes" id="UP000242875"/>
    </source>
</evidence>
<gene>
    <name evidence="2" type="ORF">BZG36_02375</name>
</gene>